<protein>
    <recommendedName>
        <fullName evidence="3">DUF3168 domain-containing protein</fullName>
    </recommendedName>
</protein>
<dbReference type="EMBL" id="JBDGII010000023">
    <property type="protein sequence ID" value="MEW7079309.1"/>
    <property type="molecule type" value="Genomic_DNA"/>
</dbReference>
<sequence length="119" mass="13144">MIDYVDPVPPVLKFFGVYMPDVPTYGNSIPATAKLPVLLVRNAGGSDYTRLQLLARADSPVQATQVLIRAMNTLERYAGNIQGLAVTWCQHESSPIADMDEDTGKPEAWCYMKLKNIEA</sequence>
<gene>
    <name evidence="1" type="ORF">ABC651_09735</name>
</gene>
<accession>A0ABV3NJT2</accession>
<keyword evidence="2" id="KW-1185">Reference proteome</keyword>
<reference evidence="1 2" key="1">
    <citation type="submission" date="2024-04" db="EMBL/GenBank/DDBJ databases">
        <title>Bacterial genomes from commercial probiotics.</title>
        <authorList>
            <person name="Brady R."/>
            <person name="Call G.B."/>
            <person name="Chaston J.M."/>
        </authorList>
    </citation>
    <scope>NUCLEOTIDE SEQUENCE [LARGE SCALE GENOMIC DNA]</scope>
    <source>
        <strain evidence="2">gbc_m</strain>
    </source>
</reference>
<organism evidence="1 2">
    <name type="scientific">Heyndrickxia faecalis</name>
    <dbReference type="NCBI Taxonomy" id="2824910"/>
    <lineage>
        <taxon>Bacteria</taxon>
        <taxon>Bacillati</taxon>
        <taxon>Bacillota</taxon>
        <taxon>Bacilli</taxon>
        <taxon>Bacillales</taxon>
        <taxon>Bacillaceae</taxon>
        <taxon>Heyndrickxia</taxon>
    </lineage>
</organism>
<dbReference type="RefSeq" id="WP_035182846.1">
    <property type="nucleotide sequence ID" value="NZ_JBBEWJ010000001.1"/>
</dbReference>
<comment type="caution">
    <text evidence="1">The sequence shown here is derived from an EMBL/GenBank/DDBJ whole genome shotgun (WGS) entry which is preliminary data.</text>
</comment>
<evidence type="ECO:0000313" key="1">
    <source>
        <dbReference type="EMBL" id="MEW7079309.1"/>
    </source>
</evidence>
<name>A0ABV3NJT2_9BACI</name>
<evidence type="ECO:0000313" key="2">
    <source>
        <dbReference type="Proteomes" id="UP001555176"/>
    </source>
</evidence>
<proteinExistence type="predicted"/>
<evidence type="ECO:0008006" key="3">
    <source>
        <dbReference type="Google" id="ProtNLM"/>
    </source>
</evidence>
<dbReference type="Proteomes" id="UP001555176">
    <property type="component" value="Unassembled WGS sequence"/>
</dbReference>